<gene>
    <name evidence="2" type="ORF">M9Y10_009941</name>
</gene>
<comment type="caution">
    <text evidence="2">The sequence shown here is derived from an EMBL/GenBank/DDBJ whole genome shotgun (WGS) entry which is preliminary data.</text>
</comment>
<evidence type="ECO:0000256" key="1">
    <source>
        <dbReference type="SAM" id="MobiDB-lite"/>
    </source>
</evidence>
<dbReference type="InterPro" id="IPR052957">
    <property type="entry name" value="Auxin_embryo_med"/>
</dbReference>
<proteinExistence type="predicted"/>
<sequence length="990" mass="114096">MDNNSSQNKKYFEELAKKRASGLKDVHRPALKNVQIYFIYDLLQNADNAQATYAIFELYRDKLVFKHNGQKHFTISNPANEEDDLKNNKLGDVNAITSIANINQKEPKIGRIGFGIKSIYDYTSTLFIFDANFCFKIEKYVIPTLLTEDYEGRNSDETIFVIPVAFHTHSEIFKKLQNIDYPNLFLKTIASITYTIDSQFTCKIERNIELEINYADIKVEFTNYLCQKGDTLIHQRFWVFKRLVKEYPISIAFLVGEDGYLKPVSKTFAFCFFQTKESTNLNFMINAPFLMTVERTKIKPDEPHNQLMIKELAILSAKSLMIFKDIGQKYNVQLINDNFLYIVPVRSNMIVESKNQISFVPFVQEIKKVFLTEEIIPTENGFTSRKNAYWASDQKLLQLINNEQLTLLVNNPNAKWVLKSLDRNIWGANNGFICSIVQLVICDYTLFNAKIPDLKHLSGWVVGSPTIQYPDFKDCFDPASEVEDLNPFSSCEKPNASGMGFGCGSGWGSGWGSGTSNWGTNVGKTPETGQQNGWTASSKGWVTAQPYDWGTNGSQNWGTGQQSNWKTSSGNWGTGLQKTANNSASKNSNQNKSSFKGISVEFIEKQSFEWLNSFYKWINESKARIDMAKTIPIFLDKNKKAVSAFNPENKNLQLFFPVFTKAEQNYPTVNPDLFKNEENFVFMRKIGISVPSIVKNHIYDITLPNWKGDSQADFKKIIFYFQYCSLDEREPLIEKLKDTDLLLFESKENKGIQKGKPETLYFPSQLLIEYFEPLPQTRFICIDNYKSMLGENKSEKVIQFFMSLGVRKSISVIEESASNEELNKYKVYFPSSTFGRICKEFRIEGFNEVFQAIQRDHSRSITLWNILLQFAKTKNLKQFYEGKSEFSSNKGESMMYHSTFRSRLINEKWLVTSKNEFVSPCEIFLVELPKEYSIDDPAISDLADFLKIKKRKVELLTSEYIEDHDFVERIKKAGLFEKFTRELKEAESKK</sequence>
<feature type="compositionally biased region" description="Low complexity" evidence="1">
    <location>
        <begin position="580"/>
        <end position="592"/>
    </location>
</feature>
<reference evidence="2 3" key="1">
    <citation type="submission" date="2024-04" db="EMBL/GenBank/DDBJ databases">
        <title>Tritrichomonas musculus Genome.</title>
        <authorList>
            <person name="Alves-Ferreira E."/>
            <person name="Grigg M."/>
            <person name="Lorenzi H."/>
            <person name="Galac M."/>
        </authorList>
    </citation>
    <scope>NUCLEOTIDE SEQUENCE [LARGE SCALE GENOMIC DNA]</scope>
    <source>
        <strain evidence="2 3">EAF2021</strain>
    </source>
</reference>
<dbReference type="Proteomes" id="UP001470230">
    <property type="component" value="Unassembled WGS sequence"/>
</dbReference>
<feature type="region of interest" description="Disordered" evidence="1">
    <location>
        <begin position="551"/>
        <end position="592"/>
    </location>
</feature>
<dbReference type="PANTHER" id="PTHR32387">
    <property type="entry name" value="WU:FJ29H11"/>
    <property type="match status" value="1"/>
</dbReference>
<name>A0ABR2IPU1_9EUKA</name>
<dbReference type="EMBL" id="JAPFFF010000015">
    <property type="protein sequence ID" value="KAK8866972.1"/>
    <property type="molecule type" value="Genomic_DNA"/>
</dbReference>
<feature type="compositionally biased region" description="Polar residues" evidence="1">
    <location>
        <begin position="520"/>
        <end position="535"/>
    </location>
</feature>
<organism evidence="2 3">
    <name type="scientific">Tritrichomonas musculus</name>
    <dbReference type="NCBI Taxonomy" id="1915356"/>
    <lineage>
        <taxon>Eukaryota</taxon>
        <taxon>Metamonada</taxon>
        <taxon>Parabasalia</taxon>
        <taxon>Tritrichomonadida</taxon>
        <taxon>Tritrichomonadidae</taxon>
        <taxon>Tritrichomonas</taxon>
    </lineage>
</organism>
<evidence type="ECO:0000313" key="3">
    <source>
        <dbReference type="Proteomes" id="UP001470230"/>
    </source>
</evidence>
<accession>A0ABR2IPU1</accession>
<dbReference type="PANTHER" id="PTHR32387:SF0">
    <property type="entry name" value="PROTEIN NO VEIN"/>
    <property type="match status" value="1"/>
</dbReference>
<feature type="region of interest" description="Disordered" evidence="1">
    <location>
        <begin position="514"/>
        <end position="535"/>
    </location>
</feature>
<protein>
    <submittedName>
        <fullName evidence="2">Uncharacterized protein</fullName>
    </submittedName>
</protein>
<keyword evidence="3" id="KW-1185">Reference proteome</keyword>
<feature type="compositionally biased region" description="Polar residues" evidence="1">
    <location>
        <begin position="551"/>
        <end position="579"/>
    </location>
</feature>
<evidence type="ECO:0000313" key="2">
    <source>
        <dbReference type="EMBL" id="KAK8866972.1"/>
    </source>
</evidence>